<dbReference type="STRING" id="930991.A0A0D0DTV6"/>
<evidence type="ECO:0000313" key="2">
    <source>
        <dbReference type="EMBL" id="KIK92201.1"/>
    </source>
</evidence>
<protein>
    <submittedName>
        <fullName evidence="2">Uncharacterized protein</fullName>
    </submittedName>
</protein>
<sequence length="250" mass="28137">HKKFLPTFILLLSSTSTHSTSHSTSLLQFTQSTFHIVNPQVCDFTITSVGPIVAKILQCFCEWHRNFGSTEIALILDFMAHDKTRDLIEVAMAMLEDQQFLYEDMQFPQKHNIYCSAFIVTLLDSVHLTVIQGYTTIPTLKTDELAYYGMQGAVGMCSAAVKHALTLIQKGHSDVDKSLKSIKGGKLSITLPKSLNKYTRKQTSTLFIFSDQLWVVLLQLQAAIFFISSISPQIFMHVGKEMQFLFTPTS</sequence>
<evidence type="ECO:0000256" key="1">
    <source>
        <dbReference type="SAM" id="SignalP"/>
    </source>
</evidence>
<gene>
    <name evidence="2" type="ORF">PAXRUDRAFT_147841</name>
</gene>
<keyword evidence="1" id="KW-0732">Signal</keyword>
<accession>A0A0D0DTV6</accession>
<feature type="signal peptide" evidence="1">
    <location>
        <begin position="1"/>
        <end position="19"/>
    </location>
</feature>
<evidence type="ECO:0000313" key="3">
    <source>
        <dbReference type="Proteomes" id="UP000054538"/>
    </source>
</evidence>
<dbReference type="InParanoid" id="A0A0D0DTV6"/>
<name>A0A0D0DTV6_9AGAM</name>
<keyword evidence="3" id="KW-1185">Reference proteome</keyword>
<reference evidence="2 3" key="1">
    <citation type="submission" date="2014-04" db="EMBL/GenBank/DDBJ databases">
        <authorList>
            <consortium name="DOE Joint Genome Institute"/>
            <person name="Kuo A."/>
            <person name="Kohler A."/>
            <person name="Jargeat P."/>
            <person name="Nagy L.G."/>
            <person name="Floudas D."/>
            <person name="Copeland A."/>
            <person name="Barry K.W."/>
            <person name="Cichocki N."/>
            <person name="Veneault-Fourrey C."/>
            <person name="LaButti K."/>
            <person name="Lindquist E.A."/>
            <person name="Lipzen A."/>
            <person name="Lundell T."/>
            <person name="Morin E."/>
            <person name="Murat C."/>
            <person name="Sun H."/>
            <person name="Tunlid A."/>
            <person name="Henrissat B."/>
            <person name="Grigoriev I.V."/>
            <person name="Hibbett D.S."/>
            <person name="Martin F."/>
            <person name="Nordberg H.P."/>
            <person name="Cantor M.N."/>
            <person name="Hua S.X."/>
        </authorList>
    </citation>
    <scope>NUCLEOTIDE SEQUENCE [LARGE SCALE GENOMIC DNA]</scope>
    <source>
        <strain evidence="2 3">Ve08.2h10</strain>
    </source>
</reference>
<dbReference type="AlphaFoldDB" id="A0A0D0DTV6"/>
<dbReference type="OrthoDB" id="2677435at2759"/>
<feature type="non-terminal residue" evidence="2">
    <location>
        <position position="1"/>
    </location>
</feature>
<reference evidence="3" key="2">
    <citation type="submission" date="2015-01" db="EMBL/GenBank/DDBJ databases">
        <title>Evolutionary Origins and Diversification of the Mycorrhizal Mutualists.</title>
        <authorList>
            <consortium name="DOE Joint Genome Institute"/>
            <consortium name="Mycorrhizal Genomics Consortium"/>
            <person name="Kohler A."/>
            <person name="Kuo A."/>
            <person name="Nagy L.G."/>
            <person name="Floudas D."/>
            <person name="Copeland A."/>
            <person name="Barry K.W."/>
            <person name="Cichocki N."/>
            <person name="Veneault-Fourrey C."/>
            <person name="LaButti K."/>
            <person name="Lindquist E.A."/>
            <person name="Lipzen A."/>
            <person name="Lundell T."/>
            <person name="Morin E."/>
            <person name="Murat C."/>
            <person name="Riley R."/>
            <person name="Ohm R."/>
            <person name="Sun H."/>
            <person name="Tunlid A."/>
            <person name="Henrissat B."/>
            <person name="Grigoriev I.V."/>
            <person name="Hibbett D.S."/>
            <person name="Martin F."/>
        </authorList>
    </citation>
    <scope>NUCLEOTIDE SEQUENCE [LARGE SCALE GENOMIC DNA]</scope>
    <source>
        <strain evidence="3">Ve08.2h10</strain>
    </source>
</reference>
<dbReference type="EMBL" id="KN825304">
    <property type="protein sequence ID" value="KIK92201.1"/>
    <property type="molecule type" value="Genomic_DNA"/>
</dbReference>
<dbReference type="HOGENOM" id="CLU_1113616_0_0_1"/>
<dbReference type="Proteomes" id="UP000054538">
    <property type="component" value="Unassembled WGS sequence"/>
</dbReference>
<feature type="chain" id="PRO_5002208621" evidence="1">
    <location>
        <begin position="20"/>
        <end position="250"/>
    </location>
</feature>
<proteinExistence type="predicted"/>
<organism evidence="2 3">
    <name type="scientific">Paxillus rubicundulus Ve08.2h10</name>
    <dbReference type="NCBI Taxonomy" id="930991"/>
    <lineage>
        <taxon>Eukaryota</taxon>
        <taxon>Fungi</taxon>
        <taxon>Dikarya</taxon>
        <taxon>Basidiomycota</taxon>
        <taxon>Agaricomycotina</taxon>
        <taxon>Agaricomycetes</taxon>
        <taxon>Agaricomycetidae</taxon>
        <taxon>Boletales</taxon>
        <taxon>Paxilineae</taxon>
        <taxon>Paxillaceae</taxon>
        <taxon>Paxillus</taxon>
    </lineage>
</organism>